<dbReference type="KEGG" id="ril:CRIB_517"/>
<reference evidence="2 3" key="1">
    <citation type="submission" date="2014-04" db="EMBL/GenBank/DDBJ databases">
        <authorList>
            <person name="Hornung B.V."/>
        </authorList>
    </citation>
    <scope>NUCLEOTIDE SEQUENCE [LARGE SCALE GENOMIC DNA]</scope>
    <source>
        <strain evidence="2 3">CRIB</strain>
    </source>
</reference>
<dbReference type="EMBL" id="LN555523">
    <property type="protein sequence ID" value="CED93272.1"/>
    <property type="molecule type" value="Genomic_DNA"/>
</dbReference>
<dbReference type="Gene3D" id="3.30.420.40">
    <property type="match status" value="2"/>
</dbReference>
<gene>
    <name evidence="2" type="ORF">CRIB_517</name>
</gene>
<dbReference type="SUPFAM" id="SSF53067">
    <property type="entry name" value="Actin-like ATPase domain"/>
    <property type="match status" value="2"/>
</dbReference>
<evidence type="ECO:0000313" key="3">
    <source>
        <dbReference type="Proteomes" id="UP000245622"/>
    </source>
</evidence>
<protein>
    <submittedName>
        <fullName evidence="2">Peptidase M22, conserved site</fullName>
    </submittedName>
</protein>
<keyword evidence="3" id="KW-1185">Reference proteome</keyword>
<evidence type="ECO:0000259" key="1">
    <source>
        <dbReference type="Pfam" id="PF17989"/>
    </source>
</evidence>
<dbReference type="Pfam" id="PF17989">
    <property type="entry name" value="ALP_N"/>
    <property type="match status" value="1"/>
</dbReference>
<organism evidence="2 3">
    <name type="scientific">Romboutsia ilealis</name>
    <dbReference type="NCBI Taxonomy" id="1115758"/>
    <lineage>
        <taxon>Bacteria</taxon>
        <taxon>Bacillati</taxon>
        <taxon>Bacillota</taxon>
        <taxon>Clostridia</taxon>
        <taxon>Peptostreptococcales</taxon>
        <taxon>Peptostreptococcaceae</taxon>
        <taxon>Romboutsia</taxon>
    </lineage>
</organism>
<evidence type="ECO:0000313" key="2">
    <source>
        <dbReference type="EMBL" id="CED93272.1"/>
    </source>
</evidence>
<feature type="domain" description="Actin-like protein N-terminal" evidence="1">
    <location>
        <begin position="7"/>
        <end position="136"/>
    </location>
</feature>
<dbReference type="InterPro" id="IPR040607">
    <property type="entry name" value="ALP_N"/>
</dbReference>
<accession>A0A1V1HZ69</accession>
<dbReference type="AlphaFoldDB" id="A0A1V1HZ69"/>
<dbReference type="Proteomes" id="UP000245622">
    <property type="component" value="Chromosome 1"/>
</dbReference>
<name>A0A1V1HZ69_9FIRM</name>
<dbReference type="GeneID" id="82204705"/>
<dbReference type="InterPro" id="IPR043129">
    <property type="entry name" value="ATPase_NBD"/>
</dbReference>
<proteinExistence type="predicted"/>
<dbReference type="RefSeq" id="WP_180703009.1">
    <property type="nucleotide sequence ID" value="NZ_CAQIGS010000032.1"/>
</dbReference>
<sequence>MNKKIYVDLGNSNYKMLVGDKKIVDCSNIQEVTAGTFGAWNIDNKHYIIGAGAVTRKQTNKIVPEKRALLSRALYSVVDNGDKIDLVTVLPLSLYFDVANRESYINLLKGKHTITNSDGAKKSFTIASVAVYAEGFSSLITDMTLLQQPIYVVDIGGTDLDIFYVNRTPDANKLQTTEKGTNILTTQLAKVLTSKLLESYNGSQVELLLERYETLPKEIKDTIDSFMEEYIKVNIQIPLKDLGYRDLLATPIIFTGGGSKLMAKYISKIPNAKILDNCIFSNIEGARILDLRKNGGK</sequence>